<dbReference type="SUPFAM" id="SSF53474">
    <property type="entry name" value="alpha/beta-Hydrolases"/>
    <property type="match status" value="1"/>
</dbReference>
<dbReference type="Proteomes" id="UP000244880">
    <property type="component" value="Unassembled WGS sequence"/>
</dbReference>
<evidence type="ECO:0000313" key="3">
    <source>
        <dbReference type="EMBL" id="SPH22906.1"/>
    </source>
</evidence>
<dbReference type="Pfam" id="PF07859">
    <property type="entry name" value="Abhydrolase_3"/>
    <property type="match status" value="1"/>
</dbReference>
<reference evidence="3 4" key="1">
    <citation type="submission" date="2018-03" db="EMBL/GenBank/DDBJ databases">
        <authorList>
            <person name="Keele B.F."/>
        </authorList>
    </citation>
    <scope>NUCLEOTIDE SEQUENCE [LARGE SCALE GENOMIC DNA]</scope>
    <source>
        <strain evidence="3 4">CECT 8599</strain>
    </source>
</reference>
<proteinExistence type="predicted"/>
<dbReference type="PANTHER" id="PTHR48081">
    <property type="entry name" value="AB HYDROLASE SUPERFAMILY PROTEIN C4A8.06C"/>
    <property type="match status" value="1"/>
</dbReference>
<evidence type="ECO:0000259" key="2">
    <source>
        <dbReference type="Pfam" id="PF07859"/>
    </source>
</evidence>
<keyword evidence="1" id="KW-0378">Hydrolase</keyword>
<dbReference type="AlphaFoldDB" id="A0A2R8BIF7"/>
<dbReference type="InterPro" id="IPR013094">
    <property type="entry name" value="AB_hydrolase_3"/>
</dbReference>
<name>A0A2R8BIF7_9RHOB</name>
<protein>
    <recommendedName>
        <fullName evidence="2">Alpha/beta hydrolase fold-3 domain-containing protein</fullName>
    </recommendedName>
</protein>
<keyword evidence="4" id="KW-1185">Reference proteome</keyword>
<dbReference type="PANTHER" id="PTHR48081:SF33">
    <property type="entry name" value="KYNURENINE FORMAMIDASE"/>
    <property type="match status" value="1"/>
</dbReference>
<dbReference type="Gene3D" id="3.40.50.1820">
    <property type="entry name" value="alpha/beta hydrolase"/>
    <property type="match status" value="1"/>
</dbReference>
<accession>A0A2R8BIF7</accession>
<dbReference type="OrthoDB" id="9771666at2"/>
<dbReference type="GO" id="GO:0016787">
    <property type="term" value="F:hydrolase activity"/>
    <property type="evidence" value="ECO:0007669"/>
    <property type="project" value="UniProtKB-KW"/>
</dbReference>
<evidence type="ECO:0000313" key="4">
    <source>
        <dbReference type="Proteomes" id="UP000244880"/>
    </source>
</evidence>
<gene>
    <name evidence="3" type="ORF">ASD8599_03653</name>
</gene>
<dbReference type="InterPro" id="IPR029058">
    <property type="entry name" value="AB_hydrolase_fold"/>
</dbReference>
<organism evidence="3 4">
    <name type="scientific">Ascidiaceihabitans donghaensis</name>
    <dbReference type="NCBI Taxonomy" id="1510460"/>
    <lineage>
        <taxon>Bacteria</taxon>
        <taxon>Pseudomonadati</taxon>
        <taxon>Pseudomonadota</taxon>
        <taxon>Alphaproteobacteria</taxon>
        <taxon>Rhodobacterales</taxon>
        <taxon>Paracoccaceae</taxon>
        <taxon>Ascidiaceihabitans</taxon>
    </lineage>
</organism>
<sequence length="263" mass="28535">MSGMDDAYANAAYIEGASDYPARWDEAAQSFRTSLGARADIGVPYGPSKRQVFDLFHPEGEPNGLLIFVHGGYWLRFDRSTWSHFAKGALAQGWAVAMPSYDLCPDVRIAGITQQIAQAVQVIAHRVPGPISLAGHSAGGHLVARMCAPGMLPSDVMSRIYHVMPISPLSDLEPLLQTSMNKDFQMDAGMAQAESPMAQPKPNTPVTVWVGGSERPAFLDQSMWLADAWGCDEVVAEGMHHFNVIDALADPHSDMIKRLTGNT</sequence>
<evidence type="ECO:0000256" key="1">
    <source>
        <dbReference type="ARBA" id="ARBA00022801"/>
    </source>
</evidence>
<feature type="domain" description="Alpha/beta hydrolase fold-3" evidence="2">
    <location>
        <begin position="66"/>
        <end position="185"/>
    </location>
</feature>
<dbReference type="EMBL" id="OMOR01000001">
    <property type="protein sequence ID" value="SPH22906.1"/>
    <property type="molecule type" value="Genomic_DNA"/>
</dbReference>
<dbReference type="InterPro" id="IPR050300">
    <property type="entry name" value="GDXG_lipolytic_enzyme"/>
</dbReference>
<dbReference type="RefSeq" id="WP_108829796.1">
    <property type="nucleotide sequence ID" value="NZ_OMOR01000001.1"/>
</dbReference>